<dbReference type="Proteomes" id="UP000245207">
    <property type="component" value="Unassembled WGS sequence"/>
</dbReference>
<dbReference type="PANTHER" id="PTHR11956:SF5">
    <property type="entry name" value="ARGININE--TRNA LIGASE, CYTOPLASMIC"/>
    <property type="match status" value="1"/>
</dbReference>
<proteinExistence type="predicted"/>
<keyword evidence="5" id="KW-1185">Reference proteome</keyword>
<protein>
    <recommendedName>
        <fullName evidence="1">arginine--tRNA ligase</fullName>
        <ecNumber evidence="1">6.1.1.19</ecNumber>
    </recommendedName>
</protein>
<evidence type="ECO:0000256" key="1">
    <source>
        <dbReference type="ARBA" id="ARBA00012837"/>
    </source>
</evidence>
<dbReference type="GO" id="GO:0005524">
    <property type="term" value="F:ATP binding"/>
    <property type="evidence" value="ECO:0007669"/>
    <property type="project" value="InterPro"/>
</dbReference>
<dbReference type="SMART" id="SM00836">
    <property type="entry name" value="DALR_1"/>
    <property type="match status" value="1"/>
</dbReference>
<evidence type="ECO:0000256" key="2">
    <source>
        <dbReference type="ARBA" id="ARBA00049339"/>
    </source>
</evidence>
<reference evidence="4 5" key="1">
    <citation type="journal article" date="2018" name="Mol. Plant">
        <title>The genome of Artemisia annua provides insight into the evolution of Asteraceae family and artemisinin biosynthesis.</title>
        <authorList>
            <person name="Shen Q."/>
            <person name="Zhang L."/>
            <person name="Liao Z."/>
            <person name="Wang S."/>
            <person name="Yan T."/>
            <person name="Shi P."/>
            <person name="Liu M."/>
            <person name="Fu X."/>
            <person name="Pan Q."/>
            <person name="Wang Y."/>
            <person name="Lv Z."/>
            <person name="Lu X."/>
            <person name="Zhang F."/>
            <person name="Jiang W."/>
            <person name="Ma Y."/>
            <person name="Chen M."/>
            <person name="Hao X."/>
            <person name="Li L."/>
            <person name="Tang Y."/>
            <person name="Lv G."/>
            <person name="Zhou Y."/>
            <person name="Sun X."/>
            <person name="Brodelius P.E."/>
            <person name="Rose J.K.C."/>
            <person name="Tang K."/>
        </authorList>
    </citation>
    <scope>NUCLEOTIDE SEQUENCE [LARGE SCALE GENOMIC DNA]</scope>
    <source>
        <strain evidence="5">cv. Huhao1</strain>
        <tissue evidence="4">Leaf</tissue>
    </source>
</reference>
<dbReference type="PANTHER" id="PTHR11956">
    <property type="entry name" value="ARGINYL-TRNA SYNTHETASE"/>
    <property type="match status" value="1"/>
</dbReference>
<dbReference type="InterPro" id="IPR009080">
    <property type="entry name" value="tRNAsynth_Ia_anticodon-bd"/>
</dbReference>
<dbReference type="InterPro" id="IPR008909">
    <property type="entry name" value="DALR_anticod-bd"/>
</dbReference>
<dbReference type="GO" id="GO:0006420">
    <property type="term" value="P:arginyl-tRNA aminoacylation"/>
    <property type="evidence" value="ECO:0007669"/>
    <property type="project" value="InterPro"/>
</dbReference>
<dbReference type="Pfam" id="PF05746">
    <property type="entry name" value="DALR_1"/>
    <property type="match status" value="1"/>
</dbReference>
<name>A0A2U1N4S1_ARTAN</name>
<dbReference type="Gene3D" id="1.10.730.10">
    <property type="entry name" value="Isoleucyl-tRNA Synthetase, Domain 1"/>
    <property type="match status" value="1"/>
</dbReference>
<comment type="catalytic activity">
    <reaction evidence="2">
        <text>tRNA(Arg) + L-arginine + ATP = L-arginyl-tRNA(Arg) + AMP + diphosphate</text>
        <dbReference type="Rhea" id="RHEA:20301"/>
        <dbReference type="Rhea" id="RHEA-COMP:9658"/>
        <dbReference type="Rhea" id="RHEA-COMP:9673"/>
        <dbReference type="ChEBI" id="CHEBI:30616"/>
        <dbReference type="ChEBI" id="CHEBI:32682"/>
        <dbReference type="ChEBI" id="CHEBI:33019"/>
        <dbReference type="ChEBI" id="CHEBI:78442"/>
        <dbReference type="ChEBI" id="CHEBI:78513"/>
        <dbReference type="ChEBI" id="CHEBI:456215"/>
        <dbReference type="EC" id="6.1.1.19"/>
    </reaction>
</comment>
<dbReference type="AlphaFoldDB" id="A0A2U1N4S1"/>
<keyword evidence="4" id="KW-0436">Ligase</keyword>
<dbReference type="EMBL" id="PKPP01003616">
    <property type="protein sequence ID" value="PWA68501.1"/>
    <property type="molecule type" value="Genomic_DNA"/>
</dbReference>
<sequence>MVRLTLFVCFFSVMHVWYKGWILKRMSPSTSTMVTCMSRLDISTSDVDDSENRCKRLEAMIEPLIQKLEGITGYNGTGRYRRRRILERRRSKVKREISKLWKELILLKQEPDRKQHKRWSVNEEVENLFNVSLRLSFPELKDEESVVVFSIREYGEYHCEDVLTVWPRLRKEGKMHLRPRTIGWQIKKNLQVQQSEMIEGEPWVHDIGFVTINLSGKWMAKGNTYLYLLNTRARNRSFTKKHRKDIDELKKVRISFRFNVLIDFLFLNNKLMDNVTTTITLALILYAYNWLQQASELTLGEGEIWEEGEERVLALHLLKFNQVIAMSCYPVLPHKLCEYLYDLSLRFNSYCYSSEDDIARETKLLLCEATEVVMEKCFQLLGITPESSSFGEKDSLGLTKSLLQLGRFNHMDPPRKPNPRFELFSVYIHITRDPELKECKLFGLITISDTYGVLYDGWGLPAAPDLGAVALFDCNWDDQIDVTNHERLYLGDPSSSHLIPLSSYMEISFELYATTVRNDSLFVLSQRDFETKFAYFWKMEAETNCDMECIHGMDGDVEIYYVLLKDAIDCTIEVTYDFKQSGGQEVYAQIYACYGDFFDKNEDPFVKNFYTALLYKGSLDSKIAGKAGKVPLKRSMMAVPAKGSIEIKARLFDVDSQAGILDGICKFPAQPGAYVLFRNGISWIVFESLPTVAYCLDPIYGDGLMGSGWS</sequence>
<dbReference type="EC" id="6.1.1.19" evidence="1"/>
<evidence type="ECO:0000313" key="4">
    <source>
        <dbReference type="EMBL" id="PWA68501.1"/>
    </source>
</evidence>
<dbReference type="SUPFAM" id="SSF47323">
    <property type="entry name" value="Anticodon-binding domain of a subclass of class I aminoacyl-tRNA synthetases"/>
    <property type="match status" value="1"/>
</dbReference>
<evidence type="ECO:0000259" key="3">
    <source>
        <dbReference type="SMART" id="SM00836"/>
    </source>
</evidence>
<feature type="domain" description="DALR anticodon binding" evidence="3">
    <location>
        <begin position="291"/>
        <end position="385"/>
    </location>
</feature>
<dbReference type="STRING" id="35608.A0A2U1N4S1"/>
<gene>
    <name evidence="4" type="ORF">CTI12_AA152790</name>
</gene>
<dbReference type="Pfam" id="PF20241">
    <property type="entry name" value="DUF6598"/>
    <property type="match status" value="1"/>
</dbReference>
<accession>A0A2U1N4S1</accession>
<dbReference type="OrthoDB" id="68056at2759"/>
<organism evidence="4 5">
    <name type="scientific">Artemisia annua</name>
    <name type="common">Sweet wormwood</name>
    <dbReference type="NCBI Taxonomy" id="35608"/>
    <lineage>
        <taxon>Eukaryota</taxon>
        <taxon>Viridiplantae</taxon>
        <taxon>Streptophyta</taxon>
        <taxon>Embryophyta</taxon>
        <taxon>Tracheophyta</taxon>
        <taxon>Spermatophyta</taxon>
        <taxon>Magnoliopsida</taxon>
        <taxon>eudicotyledons</taxon>
        <taxon>Gunneridae</taxon>
        <taxon>Pentapetalae</taxon>
        <taxon>asterids</taxon>
        <taxon>campanulids</taxon>
        <taxon>Asterales</taxon>
        <taxon>Asteraceae</taxon>
        <taxon>Asteroideae</taxon>
        <taxon>Anthemideae</taxon>
        <taxon>Artemisiinae</taxon>
        <taxon>Artemisia</taxon>
    </lineage>
</organism>
<evidence type="ECO:0000313" key="5">
    <source>
        <dbReference type="Proteomes" id="UP000245207"/>
    </source>
</evidence>
<comment type="caution">
    <text evidence="4">The sequence shown here is derived from an EMBL/GenBank/DDBJ whole genome shotgun (WGS) entry which is preliminary data.</text>
</comment>
<dbReference type="GO" id="GO:0004814">
    <property type="term" value="F:arginine-tRNA ligase activity"/>
    <property type="evidence" value="ECO:0007669"/>
    <property type="project" value="UniProtKB-EC"/>
</dbReference>
<dbReference type="InterPro" id="IPR001278">
    <property type="entry name" value="Arg-tRNA-ligase"/>
</dbReference>
<dbReference type="InterPro" id="IPR046533">
    <property type="entry name" value="DUF6598"/>
</dbReference>